<keyword evidence="3" id="KW-1185">Reference proteome</keyword>
<dbReference type="InterPro" id="IPR051213">
    <property type="entry name" value="START_lipid_transfer"/>
</dbReference>
<evidence type="ECO:0000313" key="3">
    <source>
        <dbReference type="Proteomes" id="UP001470230"/>
    </source>
</evidence>
<comment type="caution">
    <text evidence="2">The sequence shown here is derived from an EMBL/GenBank/DDBJ whole genome shotgun (WGS) entry which is preliminary data.</text>
</comment>
<accession>A0ABR2K4Q5</accession>
<dbReference type="InterPro" id="IPR023393">
    <property type="entry name" value="START-like_dom_sf"/>
</dbReference>
<proteinExistence type="predicted"/>
<dbReference type="Pfam" id="PF01852">
    <property type="entry name" value="START"/>
    <property type="match status" value="1"/>
</dbReference>
<evidence type="ECO:0000313" key="2">
    <source>
        <dbReference type="EMBL" id="KAK8885838.1"/>
    </source>
</evidence>
<dbReference type="PANTHER" id="PTHR19308:SF56">
    <property type="entry name" value="START DOMAIN-CONTAINING PROTEIN"/>
    <property type="match status" value="1"/>
</dbReference>
<protein>
    <recommendedName>
        <fullName evidence="1">START domain-containing protein</fullName>
    </recommendedName>
</protein>
<reference evidence="2 3" key="1">
    <citation type="submission" date="2024-04" db="EMBL/GenBank/DDBJ databases">
        <title>Tritrichomonas musculus Genome.</title>
        <authorList>
            <person name="Alves-Ferreira E."/>
            <person name="Grigg M."/>
            <person name="Lorenzi H."/>
            <person name="Galac M."/>
        </authorList>
    </citation>
    <scope>NUCLEOTIDE SEQUENCE [LARGE SCALE GENOMIC DNA]</scope>
    <source>
        <strain evidence="2 3">EAF2021</strain>
    </source>
</reference>
<dbReference type="Proteomes" id="UP001470230">
    <property type="component" value="Unassembled WGS sequence"/>
</dbReference>
<evidence type="ECO:0000259" key="1">
    <source>
        <dbReference type="PROSITE" id="PS50848"/>
    </source>
</evidence>
<dbReference type="CDD" id="cd00177">
    <property type="entry name" value="START"/>
    <property type="match status" value="1"/>
</dbReference>
<gene>
    <name evidence="2" type="ORF">M9Y10_041292</name>
</gene>
<dbReference type="SUPFAM" id="SSF55961">
    <property type="entry name" value="Bet v1-like"/>
    <property type="match status" value="1"/>
</dbReference>
<feature type="domain" description="START" evidence="1">
    <location>
        <begin position="26"/>
        <end position="219"/>
    </location>
</feature>
<dbReference type="EMBL" id="JAPFFF010000007">
    <property type="protein sequence ID" value="KAK8885838.1"/>
    <property type="molecule type" value="Genomic_DNA"/>
</dbReference>
<dbReference type="PANTHER" id="PTHR19308">
    <property type="entry name" value="PHOSPHATIDYLCHOLINE TRANSFER PROTEIN"/>
    <property type="match status" value="1"/>
</dbReference>
<sequence>MATPEQIAEYNKKWEEAVEHVFSIIDASDWKKEKSKEKDVEIYLRHEHPSPFAQVKSVITVNAPLSAVEANLKQPSTTVDENTPKEKRDGAIERKVLQTVGEGDDAASFIYVVLESGSMLVKPREFLSYSKIAHKDGKVALVRVSVENDKLHTVGKGYVRSTLIFQAYIAEPEGDDKTKLTFLGHADPCGSVPALVYNAVATGQGYTVVGMKKEIEGAK</sequence>
<name>A0ABR2K4Q5_9EUKA</name>
<dbReference type="PROSITE" id="PS50848">
    <property type="entry name" value="START"/>
    <property type="match status" value="1"/>
</dbReference>
<organism evidence="2 3">
    <name type="scientific">Tritrichomonas musculus</name>
    <dbReference type="NCBI Taxonomy" id="1915356"/>
    <lineage>
        <taxon>Eukaryota</taxon>
        <taxon>Metamonada</taxon>
        <taxon>Parabasalia</taxon>
        <taxon>Tritrichomonadida</taxon>
        <taxon>Tritrichomonadidae</taxon>
        <taxon>Tritrichomonas</taxon>
    </lineage>
</organism>
<dbReference type="Gene3D" id="3.30.530.20">
    <property type="match status" value="1"/>
</dbReference>
<dbReference type="InterPro" id="IPR002913">
    <property type="entry name" value="START_lipid-bd_dom"/>
</dbReference>